<dbReference type="EC" id="2.3.1.-" evidence="2"/>
<organism evidence="2 3">
    <name type="scientific">Congregibacter variabilis</name>
    <dbReference type="NCBI Taxonomy" id="3081200"/>
    <lineage>
        <taxon>Bacteria</taxon>
        <taxon>Pseudomonadati</taxon>
        <taxon>Pseudomonadota</taxon>
        <taxon>Gammaproteobacteria</taxon>
        <taxon>Cellvibrionales</taxon>
        <taxon>Halieaceae</taxon>
        <taxon>Congregibacter</taxon>
    </lineage>
</organism>
<evidence type="ECO:0000313" key="3">
    <source>
        <dbReference type="Proteomes" id="UP001626537"/>
    </source>
</evidence>
<dbReference type="Proteomes" id="UP001626537">
    <property type="component" value="Chromosome"/>
</dbReference>
<evidence type="ECO:0000259" key="1">
    <source>
        <dbReference type="Pfam" id="PF13480"/>
    </source>
</evidence>
<protein>
    <submittedName>
        <fullName evidence="2">GNAT family N-acetyltransferase</fullName>
        <ecNumber evidence="2">2.3.1.-</ecNumber>
    </submittedName>
</protein>
<dbReference type="InterPro" id="IPR038740">
    <property type="entry name" value="BioF2-like_GNAT_dom"/>
</dbReference>
<reference evidence="2 3" key="1">
    <citation type="submission" date="2023-10" db="EMBL/GenBank/DDBJ databases">
        <title>Two novel species belonging to the OM43/NOR5 clade.</title>
        <authorList>
            <person name="Park M."/>
        </authorList>
    </citation>
    <scope>NUCLEOTIDE SEQUENCE [LARGE SCALE GENOMIC DNA]</scope>
    <source>
        <strain evidence="2 3">IMCC43200</strain>
    </source>
</reference>
<sequence length="299" mass="34575">MAIFGTRLERRRSIWASRVCHLHQSGHAQLDQIWIEYNGPLTMEPDPAACLNSLTSHLLSTGASEEVHLSMIPLEHASSILTMPYSRILQRVTGWQRDLQLIRDNGGTVLSAFSSNTRQQIKRSLQRYVELHGKQCLVEAKDKFEAVSWLEQAAHWHQDRWPDSGFSNEEFVLFHRKLILRTFSEGGTRIFRVTFGDHTIGYFYFLTDGMRVYFYLQAIEPPVHKHLKPGLVGHAMLMQHFLDEGAQCYDFMGGDSQYKRQLADKASEFVVVRVHNGALKYRVEDWIRRLRDAARSVFP</sequence>
<dbReference type="EMBL" id="CP136864">
    <property type="protein sequence ID" value="WOJ95036.1"/>
    <property type="molecule type" value="Genomic_DNA"/>
</dbReference>
<feature type="domain" description="BioF2-like acetyltransferase" evidence="1">
    <location>
        <begin position="115"/>
        <end position="260"/>
    </location>
</feature>
<dbReference type="RefSeq" id="WP_407349669.1">
    <property type="nucleotide sequence ID" value="NZ_CP136864.1"/>
</dbReference>
<keyword evidence="2" id="KW-0808">Transferase</keyword>
<proteinExistence type="predicted"/>
<name>A0ABZ0I6Z1_9GAMM</name>
<dbReference type="InterPro" id="IPR016181">
    <property type="entry name" value="Acyl_CoA_acyltransferase"/>
</dbReference>
<dbReference type="Pfam" id="PF13480">
    <property type="entry name" value="Acetyltransf_6"/>
    <property type="match status" value="1"/>
</dbReference>
<keyword evidence="2" id="KW-0012">Acyltransferase</keyword>
<keyword evidence="3" id="KW-1185">Reference proteome</keyword>
<dbReference type="SUPFAM" id="SSF55729">
    <property type="entry name" value="Acyl-CoA N-acyltransferases (Nat)"/>
    <property type="match status" value="1"/>
</dbReference>
<dbReference type="Gene3D" id="3.40.630.30">
    <property type="match status" value="1"/>
</dbReference>
<evidence type="ECO:0000313" key="2">
    <source>
        <dbReference type="EMBL" id="WOJ95036.1"/>
    </source>
</evidence>
<dbReference type="GO" id="GO:0016746">
    <property type="term" value="F:acyltransferase activity"/>
    <property type="evidence" value="ECO:0007669"/>
    <property type="project" value="UniProtKB-KW"/>
</dbReference>
<gene>
    <name evidence="2" type="ORF">R0135_07660</name>
</gene>
<accession>A0ABZ0I6Z1</accession>